<dbReference type="OrthoDB" id="9811959at2"/>
<proteinExistence type="predicted"/>
<dbReference type="Proteomes" id="UP000004690">
    <property type="component" value="Unassembled WGS sequence"/>
</dbReference>
<dbReference type="NCBIfam" id="TIGR02436">
    <property type="entry name" value="four helix bundle protein"/>
    <property type="match status" value="1"/>
</dbReference>
<dbReference type="InterPro" id="IPR012657">
    <property type="entry name" value="23S_rRNA-intervening_sequence"/>
</dbReference>
<dbReference type="SUPFAM" id="SSF158446">
    <property type="entry name" value="IVS-encoded protein-like"/>
    <property type="match status" value="1"/>
</dbReference>
<reference evidence="1 2" key="1">
    <citation type="submission" date="2012-02" db="EMBL/GenBank/DDBJ databases">
        <title>Improved High-Quality Draft genome of Joostella marina DSM 19592.</title>
        <authorList>
            <consortium name="US DOE Joint Genome Institute (JGI-PGF)"/>
            <person name="Lucas S."/>
            <person name="Copeland A."/>
            <person name="Lapidus A."/>
            <person name="Bruce D."/>
            <person name="Goodwin L."/>
            <person name="Pitluck S."/>
            <person name="Peters L."/>
            <person name="Chertkov O."/>
            <person name="Ovchinnikova G."/>
            <person name="Kyrpides N."/>
            <person name="Mavromatis K."/>
            <person name="Detter J.C."/>
            <person name="Han C."/>
            <person name="Land M."/>
            <person name="Hauser L."/>
            <person name="Markowitz V."/>
            <person name="Cheng J.-F."/>
            <person name="Hugenholtz P."/>
            <person name="Woyke T."/>
            <person name="Wu D."/>
            <person name="Tindall B."/>
            <person name="Brambilla E."/>
            <person name="Klenk H.-P."/>
            <person name="Eisen J.A."/>
        </authorList>
    </citation>
    <scope>NUCLEOTIDE SEQUENCE [LARGE SCALE GENOMIC DNA]</scope>
    <source>
        <strain evidence="1 2">DSM 19592</strain>
    </source>
</reference>
<gene>
    <name evidence="1" type="ORF">JoomaDRAFT_2224</name>
</gene>
<evidence type="ECO:0000313" key="2">
    <source>
        <dbReference type="Proteomes" id="UP000004690"/>
    </source>
</evidence>
<dbReference type="EMBL" id="JH651379">
    <property type="protein sequence ID" value="EIJ39212.1"/>
    <property type="molecule type" value="Genomic_DNA"/>
</dbReference>
<dbReference type="Pfam" id="PF05635">
    <property type="entry name" value="23S_rRNA_IVP"/>
    <property type="match status" value="1"/>
</dbReference>
<name>I3C6G9_9FLAO</name>
<dbReference type="CDD" id="cd16377">
    <property type="entry name" value="23S_rRNA_IVP_like"/>
    <property type="match status" value="1"/>
</dbReference>
<keyword evidence="1" id="KW-0687">Ribonucleoprotein</keyword>
<dbReference type="PANTHER" id="PTHR38471">
    <property type="entry name" value="FOUR HELIX BUNDLE PROTEIN"/>
    <property type="match status" value="1"/>
</dbReference>
<dbReference type="GO" id="GO:0005840">
    <property type="term" value="C:ribosome"/>
    <property type="evidence" value="ECO:0007669"/>
    <property type="project" value="UniProtKB-KW"/>
</dbReference>
<protein>
    <submittedName>
        <fullName evidence="1">S23 ribosomal protein</fullName>
    </submittedName>
</protein>
<keyword evidence="1" id="KW-0689">Ribosomal protein</keyword>
<dbReference type="InterPro" id="IPR036583">
    <property type="entry name" value="23S_rRNA_IVS_sf"/>
</dbReference>
<keyword evidence="2" id="KW-1185">Reference proteome</keyword>
<dbReference type="STRING" id="926559.JoomaDRAFT_2224"/>
<dbReference type="PANTHER" id="PTHR38471:SF2">
    <property type="entry name" value="FOUR HELIX BUNDLE PROTEIN"/>
    <property type="match status" value="1"/>
</dbReference>
<dbReference type="Gene3D" id="1.20.1440.60">
    <property type="entry name" value="23S rRNA-intervening sequence"/>
    <property type="match status" value="1"/>
</dbReference>
<evidence type="ECO:0000313" key="1">
    <source>
        <dbReference type="EMBL" id="EIJ39212.1"/>
    </source>
</evidence>
<sequence length="119" mass="13677">MSENRFGFESLKVWEKSIQLVKFIYKLTSDFPKEEQYSLTSQIRRSAISIPSNIAEGTSRDSKKDKKRFYTIAYGSLMELVNQIIITKELSYISTESSQMVKDMAMEIAKMISGLKKSV</sequence>
<dbReference type="eggNOG" id="ENOG5032SXU">
    <property type="taxonomic scope" value="Bacteria"/>
</dbReference>
<dbReference type="AlphaFoldDB" id="I3C6G9"/>
<accession>I3C6G9</accession>
<organism evidence="1 2">
    <name type="scientific">Galbibacter orientalis DSM 19592</name>
    <dbReference type="NCBI Taxonomy" id="926559"/>
    <lineage>
        <taxon>Bacteria</taxon>
        <taxon>Pseudomonadati</taxon>
        <taxon>Bacteroidota</taxon>
        <taxon>Flavobacteriia</taxon>
        <taxon>Flavobacteriales</taxon>
        <taxon>Flavobacteriaceae</taxon>
        <taxon>Galbibacter</taxon>
    </lineage>
</organism>
<dbReference type="RefSeq" id="WP_008612592.1">
    <property type="nucleotide sequence ID" value="NZ_JH651379.1"/>
</dbReference>
<dbReference type="HOGENOM" id="CLU_129874_0_4_10"/>